<reference evidence="6" key="1">
    <citation type="submission" date="2021-11" db="EMBL/GenBank/DDBJ databases">
        <title>Australian commercial rhizobial inoculants.</title>
        <authorList>
            <person name="Kohlmeier M.G."/>
            <person name="O'Hara G.W."/>
            <person name="Colombi E."/>
            <person name="Ramsay J.P."/>
            <person name="Terpolilli J."/>
        </authorList>
    </citation>
    <scope>NUCLEOTIDE SEQUENCE</scope>
    <source>
        <strain evidence="6">CC829</strain>
    </source>
</reference>
<dbReference type="SMART" id="SM00342">
    <property type="entry name" value="HTH_ARAC"/>
    <property type="match status" value="1"/>
</dbReference>
<dbReference type="SUPFAM" id="SSF46689">
    <property type="entry name" value="Homeodomain-like"/>
    <property type="match status" value="2"/>
</dbReference>
<dbReference type="Pfam" id="PF12833">
    <property type="entry name" value="HTH_18"/>
    <property type="match status" value="1"/>
</dbReference>
<keyword evidence="2" id="KW-0238">DNA-binding</keyword>
<dbReference type="PANTHER" id="PTHR46796">
    <property type="entry name" value="HTH-TYPE TRANSCRIPTIONAL ACTIVATOR RHAS-RELATED"/>
    <property type="match status" value="1"/>
</dbReference>
<proteinExistence type="predicted"/>
<feature type="compositionally biased region" description="Polar residues" evidence="4">
    <location>
        <begin position="15"/>
        <end position="31"/>
    </location>
</feature>
<evidence type="ECO:0000256" key="3">
    <source>
        <dbReference type="ARBA" id="ARBA00023163"/>
    </source>
</evidence>
<keyword evidence="3" id="KW-0804">Transcription</keyword>
<organism evidence="6 7">
    <name type="scientific">Bradyrhizobium barranii</name>
    <dbReference type="NCBI Taxonomy" id="2992140"/>
    <lineage>
        <taxon>Bacteria</taxon>
        <taxon>Pseudomonadati</taxon>
        <taxon>Pseudomonadota</taxon>
        <taxon>Alphaproteobacteria</taxon>
        <taxon>Hyphomicrobiales</taxon>
        <taxon>Nitrobacteraceae</taxon>
        <taxon>Bradyrhizobium</taxon>
    </lineage>
</organism>
<keyword evidence="7" id="KW-1185">Reference proteome</keyword>
<dbReference type="InterPro" id="IPR009057">
    <property type="entry name" value="Homeodomain-like_sf"/>
</dbReference>
<name>A0ABY3QV68_9BRAD</name>
<evidence type="ECO:0000259" key="5">
    <source>
        <dbReference type="PROSITE" id="PS01124"/>
    </source>
</evidence>
<dbReference type="PROSITE" id="PS00041">
    <property type="entry name" value="HTH_ARAC_FAMILY_1"/>
    <property type="match status" value="1"/>
</dbReference>
<keyword evidence="1" id="KW-0805">Transcription regulation</keyword>
<dbReference type="InterPro" id="IPR018062">
    <property type="entry name" value="HTH_AraC-typ_CS"/>
</dbReference>
<gene>
    <name evidence="6" type="ORF">BjapCC829_15915</name>
</gene>
<dbReference type="PANTHER" id="PTHR46796:SF14">
    <property type="entry name" value="TRANSCRIPTIONAL REGULATORY PROTEIN"/>
    <property type="match status" value="1"/>
</dbReference>
<dbReference type="Gene3D" id="1.10.10.60">
    <property type="entry name" value="Homeodomain-like"/>
    <property type="match status" value="2"/>
</dbReference>
<dbReference type="PROSITE" id="PS01124">
    <property type="entry name" value="HTH_ARAC_FAMILY_2"/>
    <property type="match status" value="1"/>
</dbReference>
<accession>A0ABY3QV68</accession>
<dbReference type="Proteomes" id="UP001430990">
    <property type="component" value="Chromosome"/>
</dbReference>
<evidence type="ECO:0000256" key="2">
    <source>
        <dbReference type="ARBA" id="ARBA00023125"/>
    </source>
</evidence>
<sequence>MSKGDAGVDLFGRNQELTSRPTPSGERSSNKYGVAGLLASSATRGWSNLTAELRSHRGTVAWNNPQPDAEICVDVRGSRSVVTRRLDGAIDSTISERGTIWFRPAGVQQGLIDMSEPVPAILHLYLPTGLFLSHDLGEGFDATAIDSLRHKGGFRDPLLAEMAFAIMLELEHETSAGRLLAETLALSLVARLIQNHAAPRSGLVMPAAGEGLDRRRLARVLDYIEANLEGDLTVARLASVACLSEFYFARAFKAAIGKSPHRHVSARRLERAKDLLCDADRALVDIALGLRFSCQANFTRAFRRATGQTPAQYRRNRLA</sequence>
<dbReference type="InterPro" id="IPR018060">
    <property type="entry name" value="HTH_AraC"/>
</dbReference>
<protein>
    <submittedName>
        <fullName evidence="6">AraC family transcriptional regulator</fullName>
    </submittedName>
</protein>
<evidence type="ECO:0000256" key="1">
    <source>
        <dbReference type="ARBA" id="ARBA00023015"/>
    </source>
</evidence>
<dbReference type="EMBL" id="CP088100">
    <property type="protein sequence ID" value="UFW89927.1"/>
    <property type="molecule type" value="Genomic_DNA"/>
</dbReference>
<dbReference type="InterPro" id="IPR050204">
    <property type="entry name" value="AraC_XylS_family_regulators"/>
</dbReference>
<evidence type="ECO:0000313" key="7">
    <source>
        <dbReference type="Proteomes" id="UP001430990"/>
    </source>
</evidence>
<evidence type="ECO:0000256" key="4">
    <source>
        <dbReference type="SAM" id="MobiDB-lite"/>
    </source>
</evidence>
<evidence type="ECO:0000313" key="6">
    <source>
        <dbReference type="EMBL" id="UFW89927.1"/>
    </source>
</evidence>
<feature type="region of interest" description="Disordered" evidence="4">
    <location>
        <begin position="1"/>
        <end position="31"/>
    </location>
</feature>
<dbReference type="RefSeq" id="WP_231144527.1">
    <property type="nucleotide sequence ID" value="NZ_CP088100.1"/>
</dbReference>
<feature type="domain" description="HTH araC/xylS-type" evidence="5">
    <location>
        <begin position="218"/>
        <end position="316"/>
    </location>
</feature>